<organism evidence="2 3">
    <name type="scientific">Marilutibacter chinensis</name>
    <dbReference type="NCBI Taxonomy" id="2912247"/>
    <lineage>
        <taxon>Bacteria</taxon>
        <taxon>Pseudomonadati</taxon>
        <taxon>Pseudomonadota</taxon>
        <taxon>Gammaproteobacteria</taxon>
        <taxon>Lysobacterales</taxon>
        <taxon>Lysobacteraceae</taxon>
        <taxon>Marilutibacter</taxon>
    </lineage>
</organism>
<proteinExistence type="predicted"/>
<dbReference type="RefSeq" id="WP_237052647.1">
    <property type="nucleotide sequence ID" value="NZ_JAKJPO010000001.1"/>
</dbReference>
<accession>A0ABS9HPT8</accession>
<protein>
    <submittedName>
        <fullName evidence="2">Uncharacterized protein</fullName>
    </submittedName>
</protein>
<feature type="region of interest" description="Disordered" evidence="1">
    <location>
        <begin position="93"/>
        <end position="112"/>
    </location>
</feature>
<reference evidence="2" key="1">
    <citation type="submission" date="2022-01" db="EMBL/GenBank/DDBJ databases">
        <title>Lysobacter chinensis sp. nov., a bacterium isolated from cow dung compost.</title>
        <authorList>
            <person name="Liu Y."/>
        </authorList>
    </citation>
    <scope>NUCLEOTIDE SEQUENCE</scope>
    <source>
        <strain evidence="2">TLK-CK17</strain>
    </source>
</reference>
<feature type="compositionally biased region" description="Low complexity" evidence="1">
    <location>
        <begin position="93"/>
        <end position="103"/>
    </location>
</feature>
<dbReference type="EMBL" id="JAKJPO010000001">
    <property type="protein sequence ID" value="MCF7220249.1"/>
    <property type="molecule type" value="Genomic_DNA"/>
</dbReference>
<evidence type="ECO:0000313" key="2">
    <source>
        <dbReference type="EMBL" id="MCF7220249.1"/>
    </source>
</evidence>
<keyword evidence="3" id="KW-1185">Reference proteome</keyword>
<reference evidence="2" key="2">
    <citation type="submission" date="2022-01" db="EMBL/GenBank/DDBJ databases">
        <authorList>
            <person name="Zhou L.Y."/>
        </authorList>
    </citation>
    <scope>NUCLEOTIDE SEQUENCE</scope>
    <source>
        <strain evidence="2">TLK-CK17</strain>
    </source>
</reference>
<gene>
    <name evidence="2" type="ORF">L3V18_00385</name>
</gene>
<dbReference type="Proteomes" id="UP001430796">
    <property type="component" value="Unassembled WGS sequence"/>
</dbReference>
<comment type="caution">
    <text evidence="2">The sequence shown here is derived from an EMBL/GenBank/DDBJ whole genome shotgun (WGS) entry which is preliminary data.</text>
</comment>
<evidence type="ECO:0000256" key="1">
    <source>
        <dbReference type="SAM" id="MobiDB-lite"/>
    </source>
</evidence>
<sequence length="124" mass="12799">MNRKLRNSLTALTTCSVALVLALVGVSPLIRAGDRVTKLNVTVDHAGVDTLALIGTTLTAAPAPCAEASPCSAQAAELPATAPAAPLIQNIKSATDAATTTSSRSRRDNRQPLVMPYFSFAPRG</sequence>
<evidence type="ECO:0000313" key="3">
    <source>
        <dbReference type="Proteomes" id="UP001430796"/>
    </source>
</evidence>
<name>A0ABS9HPT8_9GAMM</name>